<dbReference type="EMBL" id="BDFD01000007">
    <property type="protein sequence ID" value="GAV20119.1"/>
    <property type="molecule type" value="Genomic_DNA"/>
</dbReference>
<feature type="signal peptide" evidence="2">
    <location>
        <begin position="1"/>
        <end position="22"/>
    </location>
</feature>
<gene>
    <name evidence="4" type="ORF">MMIC_P1081</name>
</gene>
<reference evidence="4 5" key="1">
    <citation type="journal article" date="2017" name="Arch. Microbiol.">
        <title>Mariprofundus micogutta sp. nov., a novel iron-oxidizing zetaproteobacterium isolated from a deep-sea hydrothermal field at the Bayonnaise knoll of the Izu-Ogasawara arc, and a description of Mariprofundales ord. nov. and Zetaproteobacteria classis nov.</title>
        <authorList>
            <person name="Makita H."/>
            <person name="Tanaka E."/>
            <person name="Mitsunobu S."/>
            <person name="Miyazaki M."/>
            <person name="Nunoura T."/>
            <person name="Uematsu K."/>
            <person name="Takaki Y."/>
            <person name="Nishi S."/>
            <person name="Shimamura S."/>
            <person name="Takai K."/>
        </authorList>
    </citation>
    <scope>NUCLEOTIDE SEQUENCE [LARGE SCALE GENOMIC DNA]</scope>
    <source>
        <strain evidence="4 5">ET2</strain>
    </source>
</reference>
<evidence type="ECO:0000256" key="2">
    <source>
        <dbReference type="SAM" id="SignalP"/>
    </source>
</evidence>
<protein>
    <recommendedName>
        <fullName evidence="3">DUF7939 domain-containing protein</fullName>
    </recommendedName>
</protein>
<dbReference type="Proteomes" id="UP000231632">
    <property type="component" value="Unassembled WGS sequence"/>
</dbReference>
<evidence type="ECO:0000313" key="5">
    <source>
        <dbReference type="Proteomes" id="UP000231632"/>
    </source>
</evidence>
<comment type="caution">
    <text evidence="4">The sequence shown here is derived from an EMBL/GenBank/DDBJ whole genome shotgun (WGS) entry which is preliminary data.</text>
</comment>
<accession>A0A1L8CMQ1</accession>
<evidence type="ECO:0000259" key="3">
    <source>
        <dbReference type="Pfam" id="PF25607"/>
    </source>
</evidence>
<feature type="chain" id="PRO_5012815147" description="DUF7939 domain-containing protein" evidence="2">
    <location>
        <begin position="23"/>
        <end position="560"/>
    </location>
</feature>
<keyword evidence="2" id="KW-0732">Signal</keyword>
<dbReference type="InterPro" id="IPR057699">
    <property type="entry name" value="DUF7939"/>
</dbReference>
<feature type="region of interest" description="Disordered" evidence="1">
    <location>
        <begin position="386"/>
        <end position="411"/>
    </location>
</feature>
<dbReference type="STRING" id="1921010.MMIC_P1081"/>
<dbReference type="InterPro" id="IPR025738">
    <property type="entry name" value="BatD"/>
</dbReference>
<feature type="domain" description="DUF7939" evidence="3">
    <location>
        <begin position="458"/>
        <end position="537"/>
    </location>
</feature>
<dbReference type="PANTHER" id="PTHR40940">
    <property type="entry name" value="PROTEIN BATD-RELATED"/>
    <property type="match status" value="1"/>
</dbReference>
<evidence type="ECO:0000256" key="1">
    <source>
        <dbReference type="SAM" id="MobiDB-lite"/>
    </source>
</evidence>
<evidence type="ECO:0000313" key="4">
    <source>
        <dbReference type="EMBL" id="GAV20119.1"/>
    </source>
</evidence>
<dbReference type="Pfam" id="PF13584">
    <property type="entry name" value="BatD"/>
    <property type="match status" value="1"/>
</dbReference>
<organism evidence="4 5">
    <name type="scientific">Mariprofundus micogutta</name>
    <dbReference type="NCBI Taxonomy" id="1921010"/>
    <lineage>
        <taxon>Bacteria</taxon>
        <taxon>Pseudomonadati</taxon>
        <taxon>Pseudomonadota</taxon>
        <taxon>Candidatius Mariprofundia</taxon>
        <taxon>Mariprofundales</taxon>
        <taxon>Mariprofundaceae</taxon>
        <taxon>Mariprofundus</taxon>
    </lineage>
</organism>
<dbReference type="OrthoDB" id="5293418at2"/>
<dbReference type="PANTHER" id="PTHR40940:SF1">
    <property type="entry name" value="PROTEIN BATD"/>
    <property type="match status" value="1"/>
</dbReference>
<sequence length="560" mass="62282">MVKMAYKCCLLVLMMWCGQAVAAVTVQVDRFNISENETVNLSIEISSDDSGEPQTDVLQKDFDILANNQSTSYSLINGSMNRKASWNIVLRPKRNGTLIIPAMKVGSATTRTISIQVSKEKTRSATGEQPSGDIWMDMEIEPKQVKVQQQAIITVRIYQAVSLNQGQLSEPKPTHAIIERLGEDATYQVTKNSRNWHVTERSYALFPQQSGLMEIEPLQLDGSILIGSGFYQSTKPIRIRSNSLSLNVEGIPDAWAHREWLPAKQLKLEESWPQSSEYIVGEPITRTLRISADGVTSSQLPALASELPDHLKAYPDKPALSDDKQKNGITGVRQEKIAIMPTRPGTYILPEIGLHWWNSETDQVEEVIIPARSFKVIADKAANMPAVTPKAPESSNSTETNPPLPPAQNGQHDSSWWRWLATFSSTGWLLTLAWLWRSRRKHAGTTPDAEKNRTLSRNEALKAVEQAVQSHDLKACEMALLQLAEAQNSSSPPKSLSSLVKQCHSEAAQDVLALEKAIYANIQTDWDGKTLLQTIKEGRFIKEPEINGDKQKALPGLYPD</sequence>
<keyword evidence="5" id="KW-1185">Reference proteome</keyword>
<dbReference type="Pfam" id="PF25607">
    <property type="entry name" value="DUF7939"/>
    <property type="match status" value="1"/>
</dbReference>
<name>A0A1L8CMQ1_9PROT</name>
<proteinExistence type="predicted"/>
<dbReference type="AlphaFoldDB" id="A0A1L8CMQ1"/>